<dbReference type="GO" id="GO:0005975">
    <property type="term" value="P:carbohydrate metabolic process"/>
    <property type="evidence" value="ECO:0007669"/>
    <property type="project" value="InterPro"/>
</dbReference>
<dbReference type="Gene3D" id="3.40.50.2000">
    <property type="entry name" value="Glycogen Phosphorylase B"/>
    <property type="match status" value="2"/>
</dbReference>
<proteinExistence type="predicted"/>
<keyword evidence="3" id="KW-1185">Reference proteome</keyword>
<dbReference type="Pfam" id="PF00534">
    <property type="entry name" value="Glycos_transf_1"/>
    <property type="match status" value="1"/>
</dbReference>
<dbReference type="SUPFAM" id="SSF53756">
    <property type="entry name" value="UDP-Glycosyltransferase/glycogen phosphorylase"/>
    <property type="match status" value="1"/>
</dbReference>
<protein>
    <submittedName>
        <fullName evidence="2">Glycosyltransferase</fullName>
    </submittedName>
</protein>
<dbReference type="InterPro" id="IPR008928">
    <property type="entry name" value="6-hairpin_glycosidase_sf"/>
</dbReference>
<dbReference type="SUPFAM" id="SSF48208">
    <property type="entry name" value="Six-hairpin glycosidases"/>
    <property type="match status" value="1"/>
</dbReference>
<comment type="caution">
    <text evidence="2">The sequence shown here is derived from an EMBL/GenBank/DDBJ whole genome shotgun (WGS) entry which is preliminary data.</text>
</comment>
<dbReference type="PANTHER" id="PTHR12526:SF572">
    <property type="entry name" value="BLL5144 PROTEIN"/>
    <property type="match status" value="1"/>
</dbReference>
<evidence type="ECO:0000313" key="3">
    <source>
        <dbReference type="Proteomes" id="UP000646211"/>
    </source>
</evidence>
<accession>A0A930UAJ0</accession>
<reference evidence="2" key="1">
    <citation type="submission" date="2020-11" db="EMBL/GenBank/DDBJ databases">
        <title>Genome of Flavobacterium soyangense.</title>
        <authorList>
            <person name="Liu Q."/>
            <person name="Xin Y.-H."/>
        </authorList>
    </citation>
    <scope>NUCLEOTIDE SEQUENCE</scope>
    <source>
        <strain evidence="2">CGMCC 1.13493</strain>
    </source>
</reference>
<dbReference type="RefSeq" id="WP_194311802.1">
    <property type="nucleotide sequence ID" value="NZ_JADHEC010000014.1"/>
</dbReference>
<evidence type="ECO:0000259" key="1">
    <source>
        <dbReference type="Pfam" id="PF00534"/>
    </source>
</evidence>
<dbReference type="AlphaFoldDB" id="A0A930UAJ0"/>
<organism evidence="2 3">
    <name type="scientific">Flavobacterium soyangense</name>
    <dbReference type="NCBI Taxonomy" id="2023265"/>
    <lineage>
        <taxon>Bacteria</taxon>
        <taxon>Pseudomonadati</taxon>
        <taxon>Bacteroidota</taxon>
        <taxon>Flavobacteriia</taxon>
        <taxon>Flavobacteriales</taxon>
        <taxon>Flavobacteriaceae</taxon>
        <taxon>Flavobacterium</taxon>
    </lineage>
</organism>
<dbReference type="GO" id="GO:0016757">
    <property type="term" value="F:glycosyltransferase activity"/>
    <property type="evidence" value="ECO:0007669"/>
    <property type="project" value="InterPro"/>
</dbReference>
<dbReference type="InterPro" id="IPR001296">
    <property type="entry name" value="Glyco_trans_1"/>
</dbReference>
<dbReference type="PANTHER" id="PTHR12526">
    <property type="entry name" value="GLYCOSYLTRANSFERASE"/>
    <property type="match status" value="1"/>
</dbReference>
<gene>
    <name evidence="2" type="ORF">IR213_08080</name>
</gene>
<sequence>MGSEKEIKMLIVSSYPPRECGLATFSNDIVNSVKKVFGNTLPIEVCALQNEKNNFEYGNEVTYVLSTAFIDDYRQIAEKINKRKDIGLVCIQHEFGLYGGEYGNYLLSFLLALNKPIITVFHTVLPEPNKKRKKVVRALVDLSNKIVVLTNKSSEILINQYNCQISKIKVIPHGTHIVLWEQKEILKKEYYYSHKIVMSTFGLISENKGIETILYAMPEIVAKHPEVIYMVIGKTHPEIIKREGEKYRNKLTDIVMELHLENNVIFINEYLELKQLLKYLTLSDIYLFTSKDPNQAVSGTFAYAMSCGCAVISNPIPHAVETLDDSTGILVNEFNNTSEFQKAILKLIENKEERLSMGRNAYSQSHTTTWENVAIKYGLLYGELTSKEEDLRFNLPPIKLDHIKELTTNIGILQFSNFSQPDPSSGYTLDDNARGLINMVMYYSFYHDESVLKLANIYLSFVEGIQREDGFFDNYRDIDLKLTEQNLEVNLEDANGRSLWVLGYVISEKEILPWHFVKRAEICWKKAYKNIHQVSSPRAIAYTLKGLYYYHLISPSETIKLQMEKLADKLLNLYNINSAENWCWYEDYMTYVNNVLPEAMLYSYLATKNKKYLKIATITFDFLLSHYFMKGQLKVISNRGWFKKQNEREFYGEQPIEVATTIITLDLFYQVTGNVKYKDQLEVAFNWFLGSNHLKQIMYNPENGACYDGLEDKHININQGAESTLCFLKARLIMNKYAEKESYKKKILKI</sequence>
<name>A0A930UAJ0_9FLAO</name>
<feature type="domain" description="Glycosyl transferase family 1" evidence="1">
    <location>
        <begin position="185"/>
        <end position="363"/>
    </location>
</feature>
<evidence type="ECO:0000313" key="2">
    <source>
        <dbReference type="EMBL" id="MBF2708547.1"/>
    </source>
</evidence>
<dbReference type="Proteomes" id="UP000646211">
    <property type="component" value="Unassembled WGS sequence"/>
</dbReference>
<dbReference type="EMBL" id="JADHEC010000014">
    <property type="protein sequence ID" value="MBF2708547.1"/>
    <property type="molecule type" value="Genomic_DNA"/>
</dbReference>
<dbReference type="Gene3D" id="1.50.10.20">
    <property type="match status" value="1"/>
</dbReference>